<dbReference type="EMBL" id="MHWW01000001">
    <property type="protein sequence ID" value="OHB16533.1"/>
    <property type="molecule type" value="Genomic_DNA"/>
</dbReference>
<evidence type="ECO:0000256" key="1">
    <source>
        <dbReference type="ARBA" id="ARBA00010945"/>
    </source>
</evidence>
<dbReference type="SUPFAM" id="SSF56672">
    <property type="entry name" value="DNA/RNA polymerases"/>
    <property type="match status" value="1"/>
</dbReference>
<dbReference type="InterPro" id="IPR036775">
    <property type="entry name" value="DNA_pol_Y-fam_lit_finger_sf"/>
</dbReference>
<dbReference type="InterPro" id="IPR001126">
    <property type="entry name" value="UmuC"/>
</dbReference>
<dbReference type="Proteomes" id="UP000177697">
    <property type="component" value="Unassembled WGS sequence"/>
</dbReference>
<dbReference type="InterPro" id="IPR043502">
    <property type="entry name" value="DNA/RNA_pol_sf"/>
</dbReference>
<dbReference type="Gene3D" id="3.30.1490.100">
    <property type="entry name" value="DNA polymerase, Y-family, little finger domain"/>
    <property type="match status" value="1"/>
</dbReference>
<dbReference type="CDD" id="cd03586">
    <property type="entry name" value="PolY_Pol_IV_kappa"/>
    <property type="match status" value="1"/>
</dbReference>
<gene>
    <name evidence="3" type="ORF">A2431_04290</name>
</gene>
<dbReference type="InterPro" id="IPR043128">
    <property type="entry name" value="Rev_trsase/Diguanyl_cyclase"/>
</dbReference>
<dbReference type="Pfam" id="PF00817">
    <property type="entry name" value="IMS"/>
    <property type="match status" value="1"/>
</dbReference>
<dbReference type="GO" id="GO:0006281">
    <property type="term" value="P:DNA repair"/>
    <property type="evidence" value="ECO:0007669"/>
    <property type="project" value="InterPro"/>
</dbReference>
<dbReference type="PANTHER" id="PTHR11076:SF34">
    <property type="entry name" value="PROTEIN UMUC"/>
    <property type="match status" value="1"/>
</dbReference>
<organism evidence="3 4">
    <name type="scientific">Candidatus Zambryskibacteria bacterium RIFOXYC1_FULL_39_10</name>
    <dbReference type="NCBI Taxonomy" id="1802779"/>
    <lineage>
        <taxon>Bacteria</taxon>
        <taxon>Candidatus Zambryskiibacteriota</taxon>
    </lineage>
</organism>
<dbReference type="Pfam" id="PF11799">
    <property type="entry name" value="IMS_C"/>
    <property type="match status" value="1"/>
</dbReference>
<dbReference type="Gene3D" id="3.30.70.270">
    <property type="match status" value="1"/>
</dbReference>
<dbReference type="InterPro" id="IPR022880">
    <property type="entry name" value="DNApol_IV"/>
</dbReference>
<name>A0A1G2V4J5_9BACT</name>
<dbReference type="GO" id="GO:0005829">
    <property type="term" value="C:cytosol"/>
    <property type="evidence" value="ECO:0007669"/>
    <property type="project" value="TreeGrafter"/>
</dbReference>
<dbReference type="Gene3D" id="1.10.150.20">
    <property type="entry name" value="5' to 3' exonuclease, C-terminal subdomain"/>
    <property type="match status" value="1"/>
</dbReference>
<dbReference type="GO" id="GO:0003887">
    <property type="term" value="F:DNA-directed DNA polymerase activity"/>
    <property type="evidence" value="ECO:0007669"/>
    <property type="project" value="InterPro"/>
</dbReference>
<dbReference type="Pfam" id="PF11798">
    <property type="entry name" value="IMS_HHH"/>
    <property type="match status" value="1"/>
</dbReference>
<feature type="domain" description="UmuC" evidence="2">
    <location>
        <begin position="11"/>
        <end position="190"/>
    </location>
</feature>
<dbReference type="InterPro" id="IPR050116">
    <property type="entry name" value="DNA_polymerase-Y"/>
</dbReference>
<comment type="similarity">
    <text evidence="1">Belongs to the DNA polymerase type-Y family.</text>
</comment>
<dbReference type="InterPro" id="IPR024728">
    <property type="entry name" value="PolY_HhH_motif"/>
</dbReference>
<dbReference type="GO" id="GO:0003684">
    <property type="term" value="F:damaged DNA binding"/>
    <property type="evidence" value="ECO:0007669"/>
    <property type="project" value="InterPro"/>
</dbReference>
<dbReference type="Gene3D" id="3.40.1170.60">
    <property type="match status" value="1"/>
</dbReference>
<dbReference type="GO" id="GO:0009432">
    <property type="term" value="P:SOS response"/>
    <property type="evidence" value="ECO:0007669"/>
    <property type="project" value="TreeGrafter"/>
</dbReference>
<comment type="caution">
    <text evidence="3">The sequence shown here is derived from an EMBL/GenBank/DDBJ whole genome shotgun (WGS) entry which is preliminary data.</text>
</comment>
<proteinExistence type="inferred from homology"/>
<evidence type="ECO:0000313" key="3">
    <source>
        <dbReference type="EMBL" id="OHB16533.1"/>
    </source>
</evidence>
<dbReference type="GO" id="GO:0042276">
    <property type="term" value="P:error-prone translesion synthesis"/>
    <property type="evidence" value="ECO:0007669"/>
    <property type="project" value="TreeGrafter"/>
</dbReference>
<evidence type="ECO:0000313" key="4">
    <source>
        <dbReference type="Proteomes" id="UP000177697"/>
    </source>
</evidence>
<accession>A0A1G2V4J5</accession>
<dbReference type="PANTHER" id="PTHR11076">
    <property type="entry name" value="DNA REPAIR POLYMERASE UMUC / TRANSFERASE FAMILY MEMBER"/>
    <property type="match status" value="1"/>
</dbReference>
<protein>
    <recommendedName>
        <fullName evidence="2">UmuC domain-containing protein</fullName>
    </recommendedName>
</protein>
<reference evidence="3 4" key="1">
    <citation type="journal article" date="2016" name="Nat. Commun.">
        <title>Thousands of microbial genomes shed light on interconnected biogeochemical processes in an aquifer system.</title>
        <authorList>
            <person name="Anantharaman K."/>
            <person name="Brown C.T."/>
            <person name="Hug L.A."/>
            <person name="Sharon I."/>
            <person name="Castelle C.J."/>
            <person name="Probst A.J."/>
            <person name="Thomas B.C."/>
            <person name="Singh A."/>
            <person name="Wilkins M.J."/>
            <person name="Karaoz U."/>
            <person name="Brodie E.L."/>
            <person name="Williams K.H."/>
            <person name="Hubbard S.S."/>
            <person name="Banfield J.F."/>
        </authorList>
    </citation>
    <scope>NUCLEOTIDE SEQUENCE [LARGE SCALE GENOMIC DNA]</scope>
</reference>
<dbReference type="AlphaFoldDB" id="A0A1G2V4J5"/>
<evidence type="ECO:0000259" key="2">
    <source>
        <dbReference type="PROSITE" id="PS50173"/>
    </source>
</evidence>
<dbReference type="InterPro" id="IPR017961">
    <property type="entry name" value="DNA_pol_Y-fam_little_finger"/>
</dbReference>
<sequence>MTRLGSKERTIFHMDGDAFFVGVEVAKNPKLRGLPVVTGEERGIVSALSYEAKALGIIRGMPIFRVKKNFPKVIILPGDYASYARYSSQMFDIVRRYADDVEEYSIDECFADLTGLSRSLKMTPKEIALRIKREVNQELDLSVSIGLAPTKVLAKVASKWVKPNGLTEILKSDIANFLIKTPIEKIWGIGPKTAEFLKRKNILTAQDFVSKSSVWIKENLSKPYETIWLELRGEHILEIDPILKTVYSSIQKTRSFHPATNDKTFLLSRFSKNIEDACAKARHYKLVSKKIYFFLKTVDFKCESYTISLSSPSNVPEIPIALIKKNLNKIYKDKILYRTTGVVLQELAPDSEVQTDLFGDTEGTHKLELIHKQIDSLEDKFGKRVVYLGSTHKALKQKGLGTEPDDEDRNLLFL</sequence>
<dbReference type="PROSITE" id="PS50173">
    <property type="entry name" value="UMUC"/>
    <property type="match status" value="1"/>
</dbReference>